<dbReference type="Gene3D" id="3.40.50.1820">
    <property type="entry name" value="alpha/beta hydrolase"/>
    <property type="match status" value="1"/>
</dbReference>
<feature type="domain" description="AB hydrolase-1" evidence="1">
    <location>
        <begin position="59"/>
        <end position="100"/>
    </location>
</feature>
<dbReference type="InterPro" id="IPR000073">
    <property type="entry name" value="AB_hydrolase_1"/>
</dbReference>
<dbReference type="EMBL" id="WJQT01000031">
    <property type="protein sequence ID" value="MRJ48469.1"/>
    <property type="molecule type" value="Genomic_DNA"/>
</dbReference>
<evidence type="ECO:0000259" key="1">
    <source>
        <dbReference type="Pfam" id="PF00561"/>
    </source>
</evidence>
<dbReference type="GO" id="GO:0016787">
    <property type="term" value="F:hydrolase activity"/>
    <property type="evidence" value="ECO:0007669"/>
    <property type="project" value="UniProtKB-KW"/>
</dbReference>
<accession>A0A844C2M3</accession>
<dbReference type="PRINTS" id="PR00111">
    <property type="entry name" value="ABHYDROLASE"/>
</dbReference>
<organism evidence="2 3">
    <name type="scientific">Fundicoccus ignavus</name>
    <dbReference type="NCBI Taxonomy" id="2664442"/>
    <lineage>
        <taxon>Bacteria</taxon>
        <taxon>Bacillati</taxon>
        <taxon>Bacillota</taxon>
        <taxon>Bacilli</taxon>
        <taxon>Lactobacillales</taxon>
        <taxon>Aerococcaceae</taxon>
        <taxon>Fundicoccus</taxon>
    </lineage>
</organism>
<dbReference type="InterPro" id="IPR029058">
    <property type="entry name" value="AB_hydrolase_fold"/>
</dbReference>
<protein>
    <submittedName>
        <fullName evidence="2">Alpha/beta fold hydrolase</fullName>
    </submittedName>
</protein>
<dbReference type="SUPFAM" id="SSF53474">
    <property type="entry name" value="alpha/beta-Hydrolases"/>
    <property type="match status" value="1"/>
</dbReference>
<reference evidence="2 3" key="1">
    <citation type="submission" date="2019-11" db="EMBL/GenBank/DDBJ databases">
        <title>Characterisation of Fundicoccus ignavus gen. nov. sp. nov., a novel genus of the family Aerococcaceae from bulk tank milk.</title>
        <authorList>
            <person name="Siebert A."/>
            <person name="Huptas C."/>
            <person name="Wenning M."/>
            <person name="Scherer S."/>
            <person name="Doll E.V."/>
        </authorList>
    </citation>
    <scope>NUCLEOTIDE SEQUENCE [LARGE SCALE GENOMIC DNA]</scope>
    <source>
        <strain evidence="2 3">DSM 109652</strain>
    </source>
</reference>
<keyword evidence="2" id="KW-0378">Hydrolase</keyword>
<proteinExistence type="predicted"/>
<gene>
    <name evidence="2" type="ORF">GF867_13025</name>
</gene>
<comment type="caution">
    <text evidence="2">The sequence shown here is derived from an EMBL/GenBank/DDBJ whole genome shotgun (WGS) entry which is preliminary data.</text>
</comment>
<dbReference type="Pfam" id="PF00561">
    <property type="entry name" value="Abhydrolase_1"/>
    <property type="match status" value="1"/>
</dbReference>
<sequence>MKVILIHGLGQEPSSWEAVKEKLSMKNTSEINLVVVQDKGPIGYKDLYDEVKRICGNSGDKFSLVGISLGGTLALNYAVDFPEAIDSLTLINTQFKMPKVLLSLQNIFFKFIPR</sequence>
<evidence type="ECO:0000313" key="2">
    <source>
        <dbReference type="EMBL" id="MRJ48469.1"/>
    </source>
</evidence>
<dbReference type="RefSeq" id="WP_153833514.1">
    <property type="nucleotide sequence ID" value="NZ_WJQT01000031.1"/>
</dbReference>
<name>A0A844C2M3_9LACT</name>
<dbReference type="AlphaFoldDB" id="A0A844C2M3"/>
<dbReference type="Proteomes" id="UP000440066">
    <property type="component" value="Unassembled WGS sequence"/>
</dbReference>
<evidence type="ECO:0000313" key="3">
    <source>
        <dbReference type="Proteomes" id="UP000440066"/>
    </source>
</evidence>